<dbReference type="Pfam" id="PF04093">
    <property type="entry name" value="MreD"/>
    <property type="match status" value="1"/>
</dbReference>
<sequence>MGGRAVKGLRDALVLLVVLILQATVVHRIEIAGVRPDLLVAFVVYFGWMRGPIPGVIGGFTVGLLQDIDAPGPLGLNALAKTVVGFIVAKAGFRVHRSNVGVRFVFFLTAMLVHDLIYFGFYTSGDVGGLVRQFVFVALPSALYTTVLVVLLLATVEATSRTLLLRDEG</sequence>
<organism evidence="9 10">
    <name type="scientific">Eiseniibacteriota bacterium</name>
    <dbReference type="NCBI Taxonomy" id="2212470"/>
    <lineage>
        <taxon>Bacteria</taxon>
        <taxon>Candidatus Eiseniibacteriota</taxon>
    </lineage>
</organism>
<gene>
    <name evidence="9" type="primary">mreD</name>
    <name evidence="9" type="ORF">E6K74_11020</name>
</gene>
<dbReference type="Proteomes" id="UP000319829">
    <property type="component" value="Unassembled WGS sequence"/>
</dbReference>
<proteinExistence type="inferred from homology"/>
<accession>A0A538SNK8</accession>
<evidence type="ECO:0000256" key="8">
    <source>
        <dbReference type="SAM" id="Phobius"/>
    </source>
</evidence>
<evidence type="ECO:0000256" key="2">
    <source>
        <dbReference type="ARBA" id="ARBA00007776"/>
    </source>
</evidence>
<reference evidence="9 10" key="1">
    <citation type="journal article" date="2019" name="Nat. Microbiol.">
        <title>Mediterranean grassland soil C-N compound turnover is dependent on rainfall and depth, and is mediated by genomically divergent microorganisms.</title>
        <authorList>
            <person name="Diamond S."/>
            <person name="Andeer P.F."/>
            <person name="Li Z."/>
            <person name="Crits-Christoph A."/>
            <person name="Burstein D."/>
            <person name="Anantharaman K."/>
            <person name="Lane K.R."/>
            <person name="Thomas B.C."/>
            <person name="Pan C."/>
            <person name="Northen T.R."/>
            <person name="Banfield J.F."/>
        </authorList>
    </citation>
    <scope>NUCLEOTIDE SEQUENCE [LARGE SCALE GENOMIC DNA]</scope>
    <source>
        <strain evidence="9">WS_4</strain>
    </source>
</reference>
<dbReference type="InterPro" id="IPR007227">
    <property type="entry name" value="Cell_shape_determining_MreD"/>
</dbReference>
<evidence type="ECO:0000313" key="10">
    <source>
        <dbReference type="Proteomes" id="UP000319829"/>
    </source>
</evidence>
<keyword evidence="6 8" id="KW-1133">Transmembrane helix</keyword>
<dbReference type="GO" id="GO:0005886">
    <property type="term" value="C:plasma membrane"/>
    <property type="evidence" value="ECO:0007669"/>
    <property type="project" value="UniProtKB-SubCell"/>
</dbReference>
<feature type="transmembrane region" description="Helical" evidence="8">
    <location>
        <begin position="134"/>
        <end position="156"/>
    </location>
</feature>
<evidence type="ECO:0000256" key="6">
    <source>
        <dbReference type="ARBA" id="ARBA00022989"/>
    </source>
</evidence>
<dbReference type="AlphaFoldDB" id="A0A538SNK8"/>
<feature type="transmembrane region" description="Helical" evidence="8">
    <location>
        <begin position="100"/>
        <end position="122"/>
    </location>
</feature>
<evidence type="ECO:0000256" key="3">
    <source>
        <dbReference type="ARBA" id="ARBA00022475"/>
    </source>
</evidence>
<evidence type="ECO:0000256" key="5">
    <source>
        <dbReference type="ARBA" id="ARBA00022960"/>
    </source>
</evidence>
<protein>
    <submittedName>
        <fullName evidence="9">Rod shape-determining protein MreD</fullName>
    </submittedName>
</protein>
<evidence type="ECO:0000256" key="7">
    <source>
        <dbReference type="ARBA" id="ARBA00023136"/>
    </source>
</evidence>
<feature type="transmembrane region" description="Helical" evidence="8">
    <location>
        <begin position="38"/>
        <end position="65"/>
    </location>
</feature>
<comment type="subcellular location">
    <subcellularLocation>
        <location evidence="1">Cell membrane</location>
        <topology evidence="1">Multi-pass membrane protein</topology>
    </subcellularLocation>
</comment>
<evidence type="ECO:0000313" key="9">
    <source>
        <dbReference type="EMBL" id="TMQ52955.1"/>
    </source>
</evidence>
<dbReference type="NCBIfam" id="TIGR03426">
    <property type="entry name" value="shape_MreD"/>
    <property type="match status" value="1"/>
</dbReference>
<keyword evidence="5" id="KW-0133">Cell shape</keyword>
<keyword evidence="3" id="KW-1003">Cell membrane</keyword>
<comment type="similarity">
    <text evidence="2">Belongs to the MreD family.</text>
</comment>
<dbReference type="GO" id="GO:0008360">
    <property type="term" value="P:regulation of cell shape"/>
    <property type="evidence" value="ECO:0007669"/>
    <property type="project" value="UniProtKB-KW"/>
</dbReference>
<evidence type="ECO:0000256" key="1">
    <source>
        <dbReference type="ARBA" id="ARBA00004651"/>
    </source>
</evidence>
<name>A0A538SNK8_UNCEI</name>
<evidence type="ECO:0000256" key="4">
    <source>
        <dbReference type="ARBA" id="ARBA00022692"/>
    </source>
</evidence>
<keyword evidence="4 8" id="KW-0812">Transmembrane</keyword>
<keyword evidence="7 8" id="KW-0472">Membrane</keyword>
<comment type="caution">
    <text evidence="9">The sequence shown here is derived from an EMBL/GenBank/DDBJ whole genome shotgun (WGS) entry which is preliminary data.</text>
</comment>
<dbReference type="EMBL" id="VBOU01000092">
    <property type="protein sequence ID" value="TMQ52955.1"/>
    <property type="molecule type" value="Genomic_DNA"/>
</dbReference>